<protein>
    <recommendedName>
        <fullName evidence="3">DUF3106 domain-containing protein</fullName>
    </recommendedName>
</protein>
<feature type="region of interest" description="Disordered" evidence="1">
    <location>
        <begin position="292"/>
        <end position="327"/>
    </location>
</feature>
<evidence type="ECO:0000256" key="1">
    <source>
        <dbReference type="SAM" id="MobiDB-lite"/>
    </source>
</evidence>
<gene>
    <name evidence="2" type="ORF">V5E97_26570</name>
</gene>
<accession>A0AAU7C9P9</accession>
<sequence length="327" mass="37429">MSPLPGRRLAPHLLIGLALTILAGAGEDENWQRLRSMPREQRVILAEKIREFDRLDRHEKAAIRTLDEKLATLPPLERANYHAVLRRYHLWLQTLSENERTQLLEAKAPKDKLALIAKLRDKQGQDVDQAPTYLLFQLADLRGRSPFEVAQMLRFWFTLTPVERAEIEKLGPRDRMKRLLELSRQAKIGPLPQLTPKEEAETAKQLDAKLQAKGWLRNQLNKDSEKQAIDRRRLVNNYYFVANPPKPVSAANLLRFETAMPSWIRTTFDHLAPEEARRRLTILYRLIYRDGKEIPASGPGPDAPAREAVKPVKPPVTTPTPSTGPPI</sequence>
<name>A0AAU7C9P9_9BACT</name>
<dbReference type="Pfam" id="PF11304">
    <property type="entry name" value="DUF3106"/>
    <property type="match status" value="1"/>
</dbReference>
<dbReference type="AlphaFoldDB" id="A0AAU7C9P9"/>
<reference evidence="2" key="1">
    <citation type="submission" date="2024-05" db="EMBL/GenBank/DDBJ databases">
        <title>Planctomycetes of the genus Singulisphaera possess chitinolytic capabilities.</title>
        <authorList>
            <person name="Ivanova A."/>
        </authorList>
    </citation>
    <scope>NUCLEOTIDE SEQUENCE</scope>
    <source>
        <strain evidence="2">Ch08T</strain>
    </source>
</reference>
<dbReference type="RefSeq" id="WP_406701305.1">
    <property type="nucleotide sequence ID" value="NZ_CP155447.1"/>
</dbReference>
<evidence type="ECO:0000313" key="2">
    <source>
        <dbReference type="EMBL" id="XBH01886.1"/>
    </source>
</evidence>
<proteinExistence type="predicted"/>
<dbReference type="EMBL" id="CP155447">
    <property type="protein sequence ID" value="XBH01886.1"/>
    <property type="molecule type" value="Genomic_DNA"/>
</dbReference>
<dbReference type="InterPro" id="IPR021455">
    <property type="entry name" value="DUF3106"/>
</dbReference>
<evidence type="ECO:0008006" key="3">
    <source>
        <dbReference type="Google" id="ProtNLM"/>
    </source>
</evidence>
<feature type="compositionally biased region" description="Pro residues" evidence="1">
    <location>
        <begin position="312"/>
        <end position="327"/>
    </location>
</feature>
<organism evidence="2">
    <name type="scientific">Singulisphaera sp. Ch08</name>
    <dbReference type="NCBI Taxonomy" id="3120278"/>
    <lineage>
        <taxon>Bacteria</taxon>
        <taxon>Pseudomonadati</taxon>
        <taxon>Planctomycetota</taxon>
        <taxon>Planctomycetia</taxon>
        <taxon>Isosphaerales</taxon>
        <taxon>Isosphaeraceae</taxon>
        <taxon>Singulisphaera</taxon>
    </lineage>
</organism>